<dbReference type="EMBL" id="VCIZ01000003">
    <property type="protein sequence ID" value="TSP13550.1"/>
    <property type="molecule type" value="Genomic_DNA"/>
</dbReference>
<evidence type="ECO:0000313" key="1">
    <source>
        <dbReference type="EMBL" id="TSP13550.1"/>
    </source>
</evidence>
<protein>
    <submittedName>
        <fullName evidence="1">Isochorismatase</fullName>
    </submittedName>
</protein>
<accession>A0ABY3ERN1</accession>
<dbReference type="Proteomes" id="UP000318943">
    <property type="component" value="Unassembled WGS sequence"/>
</dbReference>
<sequence>MQQTQIIESPYTVAVYPIEQEPGVWFAAYLIREYKDGMERVVANVAMRHDTHRTAARAKHAARCAGEGAITRLAARHLQPGATAHANQGARHG</sequence>
<gene>
    <name evidence="1" type="ORF">FGG12_07900</name>
</gene>
<organism evidence="1 2">
    <name type="scientific">Cupriavidus campinensis</name>
    <dbReference type="NCBI Taxonomy" id="151783"/>
    <lineage>
        <taxon>Bacteria</taxon>
        <taxon>Pseudomonadati</taxon>
        <taxon>Pseudomonadota</taxon>
        <taxon>Betaproteobacteria</taxon>
        <taxon>Burkholderiales</taxon>
        <taxon>Burkholderiaceae</taxon>
        <taxon>Cupriavidus</taxon>
    </lineage>
</organism>
<dbReference type="RefSeq" id="WP_144197112.1">
    <property type="nucleotide sequence ID" value="NZ_CP097331.1"/>
</dbReference>
<keyword evidence="2" id="KW-1185">Reference proteome</keyword>
<proteinExistence type="predicted"/>
<evidence type="ECO:0000313" key="2">
    <source>
        <dbReference type="Proteomes" id="UP000318943"/>
    </source>
</evidence>
<comment type="caution">
    <text evidence="1">The sequence shown here is derived from an EMBL/GenBank/DDBJ whole genome shotgun (WGS) entry which is preliminary data.</text>
</comment>
<name>A0ABY3ERN1_9BURK</name>
<reference evidence="1 2" key="1">
    <citation type="submission" date="2019-05" db="EMBL/GenBank/DDBJ databases">
        <title>Whole genome sequence analysis of Cupriavidus campinensis S14E4C strain.</title>
        <authorList>
            <person name="Abbaszade G."/>
            <person name="Szabo A."/>
            <person name="Toumi M."/>
            <person name="Toth E."/>
        </authorList>
    </citation>
    <scope>NUCLEOTIDE SEQUENCE [LARGE SCALE GENOMIC DNA]</scope>
    <source>
        <strain evidence="1 2">S14E4C</strain>
    </source>
</reference>